<evidence type="ECO:0000313" key="2">
    <source>
        <dbReference type="EMBL" id="PWN92289.1"/>
    </source>
</evidence>
<feature type="compositionally biased region" description="Basic and acidic residues" evidence="1">
    <location>
        <begin position="101"/>
        <end position="110"/>
    </location>
</feature>
<dbReference type="OrthoDB" id="1714508at2759"/>
<dbReference type="RefSeq" id="XP_025379487.1">
    <property type="nucleotide sequence ID" value="XM_025518747.1"/>
</dbReference>
<dbReference type="InterPro" id="IPR012479">
    <property type="entry name" value="SAP30BP"/>
</dbReference>
<dbReference type="GeneID" id="37040663"/>
<feature type="compositionally biased region" description="Polar residues" evidence="1">
    <location>
        <begin position="119"/>
        <end position="128"/>
    </location>
</feature>
<dbReference type="PANTHER" id="PTHR13464:SF0">
    <property type="entry name" value="SAP30-BINDING PROTEIN"/>
    <property type="match status" value="1"/>
</dbReference>
<reference evidence="2 3" key="1">
    <citation type="journal article" date="2018" name="Mol. Biol. Evol.">
        <title>Broad Genomic Sampling Reveals a Smut Pathogenic Ancestry of the Fungal Clade Ustilaginomycotina.</title>
        <authorList>
            <person name="Kijpornyongpan T."/>
            <person name="Mondo S.J."/>
            <person name="Barry K."/>
            <person name="Sandor L."/>
            <person name="Lee J."/>
            <person name="Lipzen A."/>
            <person name="Pangilinan J."/>
            <person name="LaButti K."/>
            <person name="Hainaut M."/>
            <person name="Henrissat B."/>
            <person name="Grigoriev I.V."/>
            <person name="Spatafora J.W."/>
            <person name="Aime M.C."/>
        </authorList>
    </citation>
    <scope>NUCLEOTIDE SEQUENCE [LARGE SCALE GENOMIC DNA]</scope>
    <source>
        <strain evidence="2 3">MCA 4198</strain>
    </source>
</reference>
<dbReference type="Proteomes" id="UP000245768">
    <property type="component" value="Unassembled WGS sequence"/>
</dbReference>
<dbReference type="AlphaFoldDB" id="A0A316YSK5"/>
<gene>
    <name evidence="2" type="ORF">FA10DRAFT_228402</name>
</gene>
<dbReference type="STRING" id="215250.A0A316YSK5"/>
<sequence length="148" mass="16574">MTSALQAKLAHFHTLKAQGMHFNASLSRNRAFRNPHIYAKLVDWVAVDETASAYPVMAGKVDYKEDNDATDSDLIWPASTPARRELQMQGGKTHIAQLQRAKHDAAEARKGLGKRSNIDFVQSSSTEGRANERKDTTQQPKRRKGQSR</sequence>
<evidence type="ECO:0000313" key="3">
    <source>
        <dbReference type="Proteomes" id="UP000245768"/>
    </source>
</evidence>
<feature type="region of interest" description="Disordered" evidence="1">
    <location>
        <begin position="88"/>
        <end position="148"/>
    </location>
</feature>
<accession>A0A316YSK5</accession>
<dbReference type="InParanoid" id="A0A316YSK5"/>
<organism evidence="2 3">
    <name type="scientific">Acaromyces ingoldii</name>
    <dbReference type="NCBI Taxonomy" id="215250"/>
    <lineage>
        <taxon>Eukaryota</taxon>
        <taxon>Fungi</taxon>
        <taxon>Dikarya</taxon>
        <taxon>Basidiomycota</taxon>
        <taxon>Ustilaginomycotina</taxon>
        <taxon>Exobasidiomycetes</taxon>
        <taxon>Exobasidiales</taxon>
        <taxon>Cryptobasidiaceae</taxon>
        <taxon>Acaromyces</taxon>
    </lineage>
</organism>
<dbReference type="Pfam" id="PF07818">
    <property type="entry name" value="HCNGP"/>
    <property type="match status" value="1"/>
</dbReference>
<protein>
    <recommendedName>
        <fullName evidence="4">HCNGP-domain-containing protein</fullName>
    </recommendedName>
</protein>
<evidence type="ECO:0008006" key="4">
    <source>
        <dbReference type="Google" id="ProtNLM"/>
    </source>
</evidence>
<dbReference type="PANTHER" id="PTHR13464">
    <property type="entry name" value="TRANSCRIPTIONAL REGULATOR PROTEIN HCNGP"/>
    <property type="match status" value="1"/>
</dbReference>
<keyword evidence="3" id="KW-1185">Reference proteome</keyword>
<dbReference type="EMBL" id="KZ819635">
    <property type="protein sequence ID" value="PWN92289.1"/>
    <property type="molecule type" value="Genomic_DNA"/>
</dbReference>
<dbReference type="GO" id="GO:0006355">
    <property type="term" value="P:regulation of DNA-templated transcription"/>
    <property type="evidence" value="ECO:0007669"/>
    <property type="project" value="InterPro"/>
</dbReference>
<evidence type="ECO:0000256" key="1">
    <source>
        <dbReference type="SAM" id="MobiDB-lite"/>
    </source>
</evidence>
<proteinExistence type="predicted"/>
<name>A0A316YSK5_9BASI</name>
<dbReference type="GO" id="GO:0005634">
    <property type="term" value="C:nucleus"/>
    <property type="evidence" value="ECO:0007669"/>
    <property type="project" value="TreeGrafter"/>
</dbReference>